<sequence length="803" mass="88683">MFVRYAAPRLLTRIDHPAWKRFSTGLTGTENVLLISAPAGLGRGWFARSWPGEQDVLVVHVRNDANFSPPGEASTAPSLAEAFETHIPKFLATHGDQGRTAIVLDSPTIDWAVLAAYDCSMVHVPDLLLTIDEIAALSADFDAVPPHFDNDHDCRTAAEDLHRLTGGWLEPTLLLLREPSALDRAQESILPFLSHWIDSQHNGWEMAKSAFLDPITTQTLSAFFSEIHGDPPLLKDLVAAGFLVLGEDGAPFMPKLIRDALKTLVRQNDPALADDLVAAAIDAIAESSDLISAVQQAAAHRHWRALGTVLTERAMELFTTDARIIRGLLTVMPEKFVDQWLGDFTGAAIRILDGARTDGMSFVLPDGRLEYERDSVASRMRSNTARLYRNPGPQALVFGLIEVGYLRIAGHDVQAAAAARRLLTALHTAESQRRLRPILASVVNLHAGVALEIGGDQVRSSSSYHAAYHHIEGTGHTFLLADTTSKLALHHALRGDTHETRKWITEHERWVGKVGWGRPTVARNAQLARAFVALVELDLEALDNALSVLPVTPDQSETWQVHTYLLAMRSLLAGLPQRALEITNRMRRQRPHPSKTPLARTLFAITARAAHMAGAFGLPSTELAVTPPPAPELLLLDAYQAVMNGDLDRAALLISRARNDVAGDRWLKFATQLDIIMSDKDSELIIRHLIDDIVSGQGALADLVLLRRHAILTDSHLQRLPEEARARITRIPEVRGDKRTRPTLTPRETEVLDGLREGLTRRQIAEKQFRSENTVRSQVRSLYQKLDAATLEEALEAARRWGL</sequence>
<dbReference type="InterPro" id="IPR000792">
    <property type="entry name" value="Tscrpt_reg_LuxR_C"/>
</dbReference>
<protein>
    <submittedName>
        <fullName evidence="5">Regulatory protein, luxR family</fullName>
    </submittedName>
</protein>
<dbReference type="InterPro" id="IPR036388">
    <property type="entry name" value="WH-like_DNA-bd_sf"/>
</dbReference>
<dbReference type="CDD" id="cd06170">
    <property type="entry name" value="LuxR_C_like"/>
    <property type="match status" value="1"/>
</dbReference>
<proteinExistence type="predicted"/>
<dbReference type="RefSeq" id="WP_180959402.1">
    <property type="nucleotide sequence ID" value="NZ_FXZA01000026.1"/>
</dbReference>
<dbReference type="Proteomes" id="UP000234498">
    <property type="component" value="Unassembled WGS sequence"/>
</dbReference>
<evidence type="ECO:0000256" key="1">
    <source>
        <dbReference type="ARBA" id="ARBA00023015"/>
    </source>
</evidence>
<organism evidence="5 6">
    <name type="scientific">Brevibacterium linens</name>
    <dbReference type="NCBI Taxonomy" id="1703"/>
    <lineage>
        <taxon>Bacteria</taxon>
        <taxon>Bacillati</taxon>
        <taxon>Actinomycetota</taxon>
        <taxon>Actinomycetes</taxon>
        <taxon>Micrococcales</taxon>
        <taxon>Brevibacteriaceae</taxon>
        <taxon>Brevibacterium</taxon>
    </lineage>
</organism>
<feature type="domain" description="HTH luxR-type" evidence="4">
    <location>
        <begin position="737"/>
        <end position="802"/>
    </location>
</feature>
<dbReference type="EMBL" id="FXZA01000026">
    <property type="protein sequence ID" value="SMX95178.1"/>
    <property type="molecule type" value="Genomic_DNA"/>
</dbReference>
<reference evidence="5 6" key="1">
    <citation type="submission" date="2017-03" db="EMBL/GenBank/DDBJ databases">
        <authorList>
            <person name="Afonso C.L."/>
            <person name="Miller P.J."/>
            <person name="Scott M.A."/>
            <person name="Spackman E."/>
            <person name="Goraichik I."/>
            <person name="Dimitrov K.M."/>
            <person name="Suarez D.L."/>
            <person name="Swayne D.E."/>
        </authorList>
    </citation>
    <scope>NUCLEOTIDE SEQUENCE [LARGE SCALE GENOMIC DNA]</scope>
    <source>
        <strain evidence="5 6">Mu101</strain>
    </source>
</reference>
<dbReference type="SUPFAM" id="SSF46894">
    <property type="entry name" value="C-terminal effector domain of the bipartite response regulators"/>
    <property type="match status" value="1"/>
</dbReference>
<dbReference type="Pfam" id="PF00196">
    <property type="entry name" value="GerE"/>
    <property type="match status" value="1"/>
</dbReference>
<dbReference type="PRINTS" id="PR00038">
    <property type="entry name" value="HTHLUXR"/>
</dbReference>
<dbReference type="Gene3D" id="1.10.10.10">
    <property type="entry name" value="Winged helix-like DNA-binding domain superfamily/Winged helix DNA-binding domain"/>
    <property type="match status" value="1"/>
</dbReference>
<dbReference type="InterPro" id="IPR016032">
    <property type="entry name" value="Sig_transdc_resp-reg_C-effctor"/>
</dbReference>
<evidence type="ECO:0000313" key="6">
    <source>
        <dbReference type="Proteomes" id="UP000234498"/>
    </source>
</evidence>
<evidence type="ECO:0000256" key="3">
    <source>
        <dbReference type="ARBA" id="ARBA00023163"/>
    </source>
</evidence>
<keyword evidence="2" id="KW-0238">DNA-binding</keyword>
<keyword evidence="3" id="KW-0804">Transcription</keyword>
<dbReference type="GO" id="GO:0003677">
    <property type="term" value="F:DNA binding"/>
    <property type="evidence" value="ECO:0007669"/>
    <property type="project" value="UniProtKB-KW"/>
</dbReference>
<dbReference type="PANTHER" id="PTHR44688:SF16">
    <property type="entry name" value="DNA-BINDING TRANSCRIPTIONAL ACTIVATOR DEVR_DOSR"/>
    <property type="match status" value="1"/>
</dbReference>
<name>A0A2H1K6K6_BRELN</name>
<dbReference type="PANTHER" id="PTHR44688">
    <property type="entry name" value="DNA-BINDING TRANSCRIPTIONAL ACTIVATOR DEVR_DOSR"/>
    <property type="match status" value="1"/>
</dbReference>
<dbReference type="PROSITE" id="PS50043">
    <property type="entry name" value="HTH_LUXR_2"/>
    <property type="match status" value="1"/>
</dbReference>
<keyword evidence="1" id="KW-0805">Transcription regulation</keyword>
<accession>A0A2H1K6K6</accession>
<gene>
    <name evidence="5" type="ORF">BLIN101_03037</name>
</gene>
<evidence type="ECO:0000259" key="4">
    <source>
        <dbReference type="PROSITE" id="PS50043"/>
    </source>
</evidence>
<dbReference type="SMART" id="SM00421">
    <property type="entry name" value="HTH_LUXR"/>
    <property type="match status" value="1"/>
</dbReference>
<dbReference type="GO" id="GO:0006355">
    <property type="term" value="P:regulation of DNA-templated transcription"/>
    <property type="evidence" value="ECO:0007669"/>
    <property type="project" value="InterPro"/>
</dbReference>
<evidence type="ECO:0000256" key="2">
    <source>
        <dbReference type="ARBA" id="ARBA00023125"/>
    </source>
</evidence>
<dbReference type="AlphaFoldDB" id="A0A2H1K6K6"/>
<evidence type="ECO:0000313" key="5">
    <source>
        <dbReference type="EMBL" id="SMX95178.1"/>
    </source>
</evidence>